<dbReference type="SUPFAM" id="SSF81324">
    <property type="entry name" value="Voltage-gated potassium channels"/>
    <property type="match status" value="1"/>
</dbReference>
<dbReference type="CDD" id="cd00038">
    <property type="entry name" value="CAP_ED"/>
    <property type="match status" value="1"/>
</dbReference>
<feature type="transmembrane region" description="Helical" evidence="13">
    <location>
        <begin position="290"/>
        <end position="315"/>
    </location>
</feature>
<keyword evidence="10 13" id="KW-0406">Ion transport</keyword>
<comment type="function">
    <text evidence="13">Potassium channel.</text>
</comment>
<evidence type="ECO:0000256" key="9">
    <source>
        <dbReference type="ARBA" id="ARBA00022989"/>
    </source>
</evidence>
<evidence type="ECO:0000256" key="3">
    <source>
        <dbReference type="ARBA" id="ARBA00022448"/>
    </source>
</evidence>
<dbReference type="InterPro" id="IPR018490">
    <property type="entry name" value="cNMP-bd_dom_sf"/>
</dbReference>
<dbReference type="InterPro" id="IPR021789">
    <property type="entry name" value="KHA_dom"/>
</dbReference>
<dbReference type="SUPFAM" id="SSF51206">
    <property type="entry name" value="cAMP-binding domain-like"/>
    <property type="match status" value="1"/>
</dbReference>
<dbReference type="EnsemblPlants" id="EMT08371">
    <property type="protein sequence ID" value="EMT08371"/>
    <property type="gene ID" value="F775_52637"/>
</dbReference>
<keyword evidence="11 13" id="KW-0472">Membrane</keyword>
<dbReference type="AlphaFoldDB" id="M8B300"/>
<dbReference type="GO" id="GO:0005249">
    <property type="term" value="F:voltage-gated potassium channel activity"/>
    <property type="evidence" value="ECO:0007669"/>
    <property type="project" value="UniProtKB-UniRule"/>
</dbReference>
<dbReference type="PROSITE" id="PS50042">
    <property type="entry name" value="CNMP_BINDING_3"/>
    <property type="match status" value="1"/>
</dbReference>
<keyword evidence="5 13" id="KW-0812">Transmembrane</keyword>
<keyword evidence="6 13" id="KW-0631">Potassium channel</keyword>
<dbReference type="InterPro" id="IPR003938">
    <property type="entry name" value="K_chnl_volt-dep_EAG/ELK/ERG"/>
</dbReference>
<comment type="subcellular location">
    <subcellularLocation>
        <location evidence="1 13">Membrane</location>
        <topology evidence="1 13">Multi-pass membrane protein</topology>
    </subcellularLocation>
</comment>
<evidence type="ECO:0000256" key="11">
    <source>
        <dbReference type="ARBA" id="ARBA00023136"/>
    </source>
</evidence>
<proteinExistence type="inferred from homology"/>
<evidence type="ECO:0000256" key="8">
    <source>
        <dbReference type="ARBA" id="ARBA00022958"/>
    </source>
</evidence>
<dbReference type="InterPro" id="IPR014710">
    <property type="entry name" value="RmlC-like_jellyroll"/>
</dbReference>
<evidence type="ECO:0000256" key="12">
    <source>
        <dbReference type="ARBA" id="ARBA00023303"/>
    </source>
</evidence>
<feature type="transmembrane region" description="Helical" evidence="13">
    <location>
        <begin position="153"/>
        <end position="171"/>
    </location>
</feature>
<reference evidence="14" key="1">
    <citation type="submission" date="2015-06" db="UniProtKB">
        <authorList>
            <consortium name="EnsemblPlants"/>
        </authorList>
    </citation>
    <scope>IDENTIFICATION</scope>
</reference>
<evidence type="ECO:0000256" key="4">
    <source>
        <dbReference type="ARBA" id="ARBA00022538"/>
    </source>
</evidence>
<dbReference type="Gene3D" id="1.10.287.70">
    <property type="match status" value="1"/>
</dbReference>
<evidence type="ECO:0000256" key="1">
    <source>
        <dbReference type="ARBA" id="ARBA00004141"/>
    </source>
</evidence>
<dbReference type="Pfam" id="PF00027">
    <property type="entry name" value="cNMP_binding"/>
    <property type="match status" value="1"/>
</dbReference>
<evidence type="ECO:0000256" key="7">
    <source>
        <dbReference type="ARBA" id="ARBA00022882"/>
    </source>
</evidence>
<comment type="domain">
    <text evidence="13">The segment S4 is probably the voltage-sensor and is characterized by a series of positively charged amino acids. The pore-forming region H5 is enclosed by the transmembrane segments S5 and S6 in the Shaker-type (1P/6TM) and contains the GYGD signature motif which seems to be involved in potassium selectivity.</text>
</comment>
<dbReference type="InterPro" id="IPR005821">
    <property type="entry name" value="Ion_trans_dom"/>
</dbReference>
<dbReference type="GO" id="GO:0034702">
    <property type="term" value="C:monoatomic ion channel complex"/>
    <property type="evidence" value="ECO:0007669"/>
    <property type="project" value="UniProtKB-KW"/>
</dbReference>
<dbReference type="Pfam" id="PF11834">
    <property type="entry name" value="KHA"/>
    <property type="match status" value="1"/>
</dbReference>
<dbReference type="FunFam" id="2.60.120.10:FF:000074">
    <property type="entry name" value="Potassium channel KAT2"/>
    <property type="match status" value="1"/>
</dbReference>
<name>M8B300_AEGTA</name>
<evidence type="ECO:0000256" key="10">
    <source>
        <dbReference type="ARBA" id="ARBA00023065"/>
    </source>
</evidence>
<dbReference type="SMART" id="SM00100">
    <property type="entry name" value="cNMP"/>
    <property type="match status" value="1"/>
</dbReference>
<dbReference type="PANTHER" id="PTHR45743">
    <property type="entry name" value="POTASSIUM CHANNEL AKT1"/>
    <property type="match status" value="1"/>
</dbReference>
<organism evidence="14">
    <name type="scientific">Aegilops tauschii</name>
    <name type="common">Tausch's goatgrass</name>
    <name type="synonym">Aegilops squarrosa</name>
    <dbReference type="NCBI Taxonomy" id="37682"/>
    <lineage>
        <taxon>Eukaryota</taxon>
        <taxon>Viridiplantae</taxon>
        <taxon>Streptophyta</taxon>
        <taxon>Embryophyta</taxon>
        <taxon>Tracheophyta</taxon>
        <taxon>Spermatophyta</taxon>
        <taxon>Magnoliopsida</taxon>
        <taxon>Liliopsida</taxon>
        <taxon>Poales</taxon>
        <taxon>Poaceae</taxon>
        <taxon>BOP clade</taxon>
        <taxon>Pooideae</taxon>
        <taxon>Triticodae</taxon>
        <taxon>Triticeae</taxon>
        <taxon>Triticinae</taxon>
        <taxon>Aegilops</taxon>
    </lineage>
</organism>
<dbReference type="ExpressionAtlas" id="M8B300">
    <property type="expression patterns" value="baseline"/>
</dbReference>
<dbReference type="Pfam" id="PF00520">
    <property type="entry name" value="Ion_trans"/>
    <property type="match status" value="1"/>
</dbReference>
<comment type="domain">
    <text evidence="13">The KHA domain (rich in hydrophobic and acidic residues) present in the C-terminal part is likely to be important for tetramerization.</text>
</comment>
<dbReference type="PRINTS" id="PR01463">
    <property type="entry name" value="EAGCHANLFMLY"/>
</dbReference>
<keyword evidence="7 13" id="KW-0851">Voltage-gated channel</keyword>
<keyword evidence="9 13" id="KW-1133">Transmembrane helix</keyword>
<evidence type="ECO:0000313" key="14">
    <source>
        <dbReference type="EnsemblPlants" id="EMT08371"/>
    </source>
</evidence>
<dbReference type="InterPro" id="IPR000595">
    <property type="entry name" value="cNMP-bd_dom"/>
</dbReference>
<protein>
    <recommendedName>
        <fullName evidence="13">Potassium channel</fullName>
    </recommendedName>
</protein>
<dbReference type="Gene3D" id="2.60.120.10">
    <property type="entry name" value="Jelly Rolls"/>
    <property type="match status" value="1"/>
</dbReference>
<sequence>MAFPLHGPGASLHINEHSMHTLLGARSLSRPGEFSRPQPRQPPVVVHSSLGNLCIDVPGLVLQLEELRQLFFAGSNEDLQLPEREQRRRARPPRAAPAPAGGWSTGFGSGSGASRSFNLRNLSKLMLPPLGSSLSQSTSDSDKRVVSPLDSRYRCWETFMVILVAYSAWVYPFEVAFMEARPKGGLEVADMVVDIFFAVDIVLTFFVAYIDSRTQLLVRDRRRITFRYLSTFFIMDVASTIPYQGIAYLVNGEVREGMVYSLLGLLRLWRLRKVKQFFTRLEKDIRFSYFWVRCARLIAVTLFLVHCAGCLYYLLADRYPDRDKTWIGAVIPNFRQESLWIRYISSIYWSITTMTTVGYGDLHAQNNLEMIFNIFYMLFNLGLTAYLIGNMTNLVVEGTRRTMEFRNSIRAASNFVCRNHLPPRLQQQILAYMCLKFRAESLNQQQLMDQLPKSICKSICEHLFLPVVKEVYLFKGISREAQLLLVTKTKPEYIPPKEDVIVQNEAADDVYIVVSGEVEIVYFNGEREEVMGKLGTMDIFGEVSALSDRPQTFTFRTRTLSQLLRLKQATLREVMQSKPDDSALIVRNFLKHQIEVHDMKDLLGESTGAGGWGNTAPRQPPAGAVPPRGTLASLRTSSRSGWTLTSVTPREEPLCACADLYACPVLFLATMPLTAHRGVKGVRGLRAGSAHARVQHQHQRYNAQGNTALWQAIAARHHKVFSNLYHVARVSNPRAAGDLLCLAARRRGLDTLRELLKQGLDVDTEDHDGSTALRVALSEGQADAASIYKGHPFVRNHSSEAGKLINLPATMEEFKTIIGEKLKVDTEKALILNGEGAEIDSLDVIRDNDKLFIVTEEHMRMLASMDSSVALSHTSSIGSAVSVAHVI</sequence>
<feature type="transmembrane region" description="Helical" evidence="13">
    <location>
        <begin position="224"/>
        <end position="243"/>
    </location>
</feature>
<keyword evidence="12 13" id="KW-0407">Ion channel</keyword>
<dbReference type="SUPFAM" id="SSF48403">
    <property type="entry name" value="Ankyrin repeat"/>
    <property type="match status" value="1"/>
</dbReference>
<evidence type="ECO:0000256" key="2">
    <source>
        <dbReference type="ARBA" id="ARBA00007929"/>
    </source>
</evidence>
<dbReference type="InterPro" id="IPR045319">
    <property type="entry name" value="KAT/AKT"/>
</dbReference>
<accession>M8B300</accession>
<evidence type="ECO:0000256" key="6">
    <source>
        <dbReference type="ARBA" id="ARBA00022826"/>
    </source>
</evidence>
<comment type="subunit">
    <text evidence="13">The potassium channel is composed of a homo- or heterotetrameric complex of pore-forming subunits.</text>
</comment>
<keyword evidence="3 13" id="KW-0813">Transport</keyword>
<keyword evidence="4 13" id="KW-0633">Potassium transport</keyword>
<feature type="transmembrane region" description="Helical" evidence="13">
    <location>
        <begin position="371"/>
        <end position="389"/>
    </location>
</feature>
<evidence type="ECO:0000256" key="5">
    <source>
        <dbReference type="ARBA" id="ARBA00022692"/>
    </source>
</evidence>
<dbReference type="Gene3D" id="1.25.40.20">
    <property type="entry name" value="Ankyrin repeat-containing domain"/>
    <property type="match status" value="1"/>
</dbReference>
<dbReference type="InterPro" id="IPR036770">
    <property type="entry name" value="Ankyrin_rpt-contain_sf"/>
</dbReference>
<keyword evidence="8 13" id="KW-0630">Potassium</keyword>
<feature type="transmembrane region" description="Helical" evidence="13">
    <location>
        <begin position="191"/>
        <end position="212"/>
    </location>
</feature>
<dbReference type="PROSITE" id="PS51490">
    <property type="entry name" value="KHA"/>
    <property type="match status" value="1"/>
</dbReference>
<dbReference type="PANTHER" id="PTHR45743:SF21">
    <property type="entry name" value="POTASSIUM CHANNEL AKT2_3"/>
    <property type="match status" value="1"/>
</dbReference>
<evidence type="ECO:0000256" key="13">
    <source>
        <dbReference type="RuleBase" id="RU369015"/>
    </source>
</evidence>
<dbReference type="FunFam" id="1.10.287.70:FF:000123">
    <property type="entry name" value="Potassium channel KAT3"/>
    <property type="match status" value="1"/>
</dbReference>
<comment type="caution">
    <text evidence="13">Lacks conserved residue(s) required for the propagation of feature annotation.</text>
</comment>
<comment type="similarity">
    <text evidence="2 13">Belongs to the potassium channel family. Plant (TC 1.A.1.4) subfamily.</text>
</comment>